<sequence length="2181" mass="248048">MAKTVEELAINLPLSRAEVAAATASLSSKRRNKYAALLVVNHSRNPRLRILAKSLLETSLLETEIPVQLSGLTAKEDDDEWDVVENSASVKLLFPQTNACKNLHLRVIGIIIAISLKDKALLESIVSHHSQTLKDRAQKVLDEINTPPKDVEIIEPLDEFTPFFEAIKASKISNREEVWNSYGDSKKWSIKSWTNGMLSSISHPLRNQVAGVLLKMAKDFQPMVSKPMSNGSSDFVAVLPKLVAKNFKDLLAYDASKTLALFNFTFSDFASALANLDLVFSNDIRLWRNPDVDVTLLGKIFNTLQLTDASGSLKLDKNALQTILRGNSSMSIISFLKNESFLVGKKIINRNIELLSRYPQKSSDRETELSNLFDYICEIINHVYRRFESAARVESKAVNQKYMGDYIKETADALIQLFDIYSTKTQALTVKFSPKKLNSQEISWIYQKLYSSCKKELALYLFEKARNRINFQTESGCQLLSWTIAALKLEEVKISDFPGVQTIAPYSGLKNDWSDAGVFKTLVDNYSLTNLAIIEKISLPDYGDVWHVISQLSQKTRSDFRKNYTVHVLEQWMKKFGNFLRVKEVFKMFYDGFSLEVSEIAWTLLGIVAKWDHITANQLNELKAELLEFLDIRTPKVREYLLQNIQSSANIQRFQAFDAFLLCASNSQSLEVDIETLDIVSTLFKNEMRLNVDQIFEKVQTHLNHDSFSRFALATQDQMEKIVLIFSKLQSENLAAISPSPQISKFVKTLAFLGISRFIANPEHIFFKFGVNYFWRQAVHHSGLNANVTVRLPLKNPFRKGSDYLELFFRKSETRGLEILKEIRPDISTLKNPFGLYMIPEGEEDVIVSQIIKIISVKFANLETEHEFIETNCAHLLFLKLRSALCLRWSKVPALINYFNFCINTLENANILVIGTDDILDWNNSKCRKSIEFVKQSCDSAPLDPYYKRFSDLRMQSTEAIDEATRRFKNIQVTNYVERESVILDMFKRSPIGSALHLDFVFQFCLKSRPDLIQFSHLSEDKAFMGLFNQKNDKLRLKFRIGDQKNIQHLSSRLLLHSQSEQLKKRFIIEAQNKSLSMNARVEATSKLMKLKNVSVFEFATFLVSSSLPTRVKESVLMHLPNIDEPASAINLLVSPVFLESNLARTTIFAVRNTIKRMTDLEIAPILRELVPTSKMTTKVTVFKEIVRIVSDYVHIPGVIKILQEVWSRENLNKDVRISLLQKCLELLAHENPEIQSTAWEIVSGIACAPEYKGRQDEFENVGMVLVLVKQEMRECIKGSSNEFMSFPEFKTKVHEGETNSCEEDYLFGNLSLTLIRGGVFERYASDVLAPFVASMYDRVNSMETANDKYVEMSNRLKHALKVLLEFNFITSKNAAKVSSVIRTIFMKSVNDGNIKVDQRYVFVSLASIMGYCAGAQASNENYENVPECWEILKEAIHILTSKKSERVFSVESDAAAKKFADLQIESFFLWGSSVVSWAFKEAAMDLCEAIESVSPKIAQAHAHIRLARGINLRLKHLEWYKNQNHHSIKDKTFNIVANLSQNLLRDIVVYGHSFASLGKPEYEYDKFIQLVFDSVLGCENLAEFVPGLEAIYLSDTWCIDVDGYKSFKNQFRFTLLTSIPNFCNGERLSEFVNDFIDKEIPGFEKIASNVAQTVVKVLSSLCVAQKNYLDWQKAKEMQVLSISNAEPLFDAKGLKQLMIVLKKAGTKSESLAWNSNSPVFLVFCEAVKAEISLMFEYCPDATAKFLSRDIFSSDFCRWVEYLSSIYWNSENKEPPYYLSHLKSDIVGIPAIRPFVANIYSQAKASGFDENKDQAAIIFKNLMSNSLSFVLKVFPEAGKYIELNPLFKPFVNHMNAQFGPEIVAAYFESVWDSRAYEFGIVAAGRCFTKKALLPFDAKMLKSGRLTSSKLRPTSVLKAAEMLKKQLSDESSNQIAKALTSQYVAGSKRYKKYKSNFPIVNDLPKIVNILPRIGYPSSSGPALSMGSFIIELITVKLIVHNPFLVLSVITTSVENEISDKFNVSPVFTKFSLFSEVVKNVRIEDAKRERRDGIAYFETAVPILYLIDFARVLICDIAKYYSEKKDGKNLNIVGRLGGMILDDIVQSTSNCCFAKSELPEPENLYDLLILEAAECVGDEMIVRGYQELLTTLMDLNDPYLQTLSRQIYSNKWKMRWKVSKTSD</sequence>
<name>A0AAD5T2S0_9FUNG</name>
<keyword evidence="2" id="KW-1185">Reference proteome</keyword>
<organism evidence="1 2">
    <name type="scientific">Physocladia obscura</name>
    <dbReference type="NCBI Taxonomy" id="109957"/>
    <lineage>
        <taxon>Eukaryota</taxon>
        <taxon>Fungi</taxon>
        <taxon>Fungi incertae sedis</taxon>
        <taxon>Chytridiomycota</taxon>
        <taxon>Chytridiomycota incertae sedis</taxon>
        <taxon>Chytridiomycetes</taxon>
        <taxon>Chytridiales</taxon>
        <taxon>Chytriomycetaceae</taxon>
        <taxon>Physocladia</taxon>
    </lineage>
</organism>
<dbReference type="Proteomes" id="UP001211907">
    <property type="component" value="Unassembled WGS sequence"/>
</dbReference>
<gene>
    <name evidence="1" type="ORF">HK100_011031</name>
</gene>
<dbReference type="EMBL" id="JADGJH010000636">
    <property type="protein sequence ID" value="KAJ3125015.1"/>
    <property type="molecule type" value="Genomic_DNA"/>
</dbReference>
<protein>
    <submittedName>
        <fullName evidence="1">Uncharacterized protein</fullName>
    </submittedName>
</protein>
<reference evidence="1" key="1">
    <citation type="submission" date="2020-05" db="EMBL/GenBank/DDBJ databases">
        <title>Phylogenomic resolution of chytrid fungi.</title>
        <authorList>
            <person name="Stajich J.E."/>
            <person name="Amses K."/>
            <person name="Simmons R."/>
            <person name="Seto K."/>
            <person name="Myers J."/>
            <person name="Bonds A."/>
            <person name="Quandt C.A."/>
            <person name="Barry K."/>
            <person name="Liu P."/>
            <person name="Grigoriev I."/>
            <person name="Longcore J.E."/>
            <person name="James T.Y."/>
        </authorList>
    </citation>
    <scope>NUCLEOTIDE SEQUENCE</scope>
    <source>
        <strain evidence="1">JEL0513</strain>
    </source>
</reference>
<comment type="caution">
    <text evidence="1">The sequence shown here is derived from an EMBL/GenBank/DDBJ whole genome shotgun (WGS) entry which is preliminary data.</text>
</comment>
<proteinExistence type="predicted"/>
<dbReference type="InterPro" id="IPR016024">
    <property type="entry name" value="ARM-type_fold"/>
</dbReference>
<dbReference type="SUPFAM" id="SSF48371">
    <property type="entry name" value="ARM repeat"/>
    <property type="match status" value="1"/>
</dbReference>
<evidence type="ECO:0000313" key="1">
    <source>
        <dbReference type="EMBL" id="KAJ3125015.1"/>
    </source>
</evidence>
<evidence type="ECO:0000313" key="2">
    <source>
        <dbReference type="Proteomes" id="UP001211907"/>
    </source>
</evidence>
<accession>A0AAD5T2S0</accession>